<sequence>MSIQEFIANKKMLDVEWRFSIATANSSKENYSDCFLQLKIKTIDKNMIEETTHFELTLAQFNELFTEIEKVKNLMSLIK</sequence>
<proteinExistence type="predicted"/>
<protein>
    <recommendedName>
        <fullName evidence="1">COMM domain-containing protein</fullName>
    </recommendedName>
</protein>
<dbReference type="EMBL" id="CAJJDM010000020">
    <property type="protein sequence ID" value="CAD8054397.1"/>
    <property type="molecule type" value="Genomic_DNA"/>
</dbReference>
<organism evidence="2 3">
    <name type="scientific">Paramecium primaurelia</name>
    <dbReference type="NCBI Taxonomy" id="5886"/>
    <lineage>
        <taxon>Eukaryota</taxon>
        <taxon>Sar</taxon>
        <taxon>Alveolata</taxon>
        <taxon>Ciliophora</taxon>
        <taxon>Intramacronucleata</taxon>
        <taxon>Oligohymenophorea</taxon>
        <taxon>Peniculida</taxon>
        <taxon>Parameciidae</taxon>
        <taxon>Paramecium</taxon>
    </lineage>
</organism>
<accession>A0A8S1KI72</accession>
<dbReference type="InterPro" id="IPR017920">
    <property type="entry name" value="COMM"/>
</dbReference>
<comment type="caution">
    <text evidence="2">The sequence shown here is derived from an EMBL/GenBank/DDBJ whole genome shotgun (WGS) entry which is preliminary data.</text>
</comment>
<reference evidence="2" key="1">
    <citation type="submission" date="2021-01" db="EMBL/GenBank/DDBJ databases">
        <authorList>
            <consortium name="Genoscope - CEA"/>
            <person name="William W."/>
        </authorList>
    </citation>
    <scope>NUCLEOTIDE SEQUENCE</scope>
</reference>
<dbReference type="AlphaFoldDB" id="A0A8S1KI72"/>
<feature type="domain" description="COMM" evidence="1">
    <location>
        <begin position="11"/>
        <end position="79"/>
    </location>
</feature>
<gene>
    <name evidence="2" type="ORF">PPRIM_AZ9-3.1.T0220009</name>
</gene>
<dbReference type="Pfam" id="PF07258">
    <property type="entry name" value="COMM_domain"/>
    <property type="match status" value="1"/>
</dbReference>
<evidence type="ECO:0000313" key="3">
    <source>
        <dbReference type="Proteomes" id="UP000688137"/>
    </source>
</evidence>
<evidence type="ECO:0000259" key="1">
    <source>
        <dbReference type="PROSITE" id="PS51269"/>
    </source>
</evidence>
<dbReference type="PROSITE" id="PS51269">
    <property type="entry name" value="COMM"/>
    <property type="match status" value="1"/>
</dbReference>
<name>A0A8S1KI72_PARPR</name>
<evidence type="ECO:0000313" key="2">
    <source>
        <dbReference type="EMBL" id="CAD8054397.1"/>
    </source>
</evidence>
<dbReference type="Proteomes" id="UP000688137">
    <property type="component" value="Unassembled WGS sequence"/>
</dbReference>
<dbReference type="OMA" id="MVEETTH"/>
<keyword evidence="3" id="KW-1185">Reference proteome</keyword>